<protein>
    <submittedName>
        <fullName evidence="1">RHS repeat-associated core domain-containing protein</fullName>
    </submittedName>
</protein>
<dbReference type="InterPro" id="IPR022385">
    <property type="entry name" value="Rhs_assc_core"/>
</dbReference>
<proteinExistence type="predicted"/>
<dbReference type="Gene3D" id="2.180.10.10">
    <property type="entry name" value="RHS repeat-associated core"/>
    <property type="match status" value="1"/>
</dbReference>
<dbReference type="PANTHER" id="PTHR32305:SF15">
    <property type="entry name" value="PROTEIN RHSA-RELATED"/>
    <property type="match status" value="1"/>
</dbReference>
<feature type="non-terminal residue" evidence="1">
    <location>
        <position position="1"/>
    </location>
</feature>
<evidence type="ECO:0000313" key="2">
    <source>
        <dbReference type="Proteomes" id="UP001209730"/>
    </source>
</evidence>
<accession>A0AB35I0S0</accession>
<gene>
    <name evidence="1" type="ORF">OQJ68_16675</name>
</gene>
<dbReference type="AlphaFoldDB" id="A0AB35I0S0"/>
<sequence length="224" mass="25089">RFRYYDPEVGAFTQQDPIGLLGGVNNYRYVPNPVSWVDPYGLTCKENSWNLFQKRTKGHFANSTESSIAYEKMRAAQSAPKGSRPSPSTYLPASYIDAHLQRFESGASYLVPEDILDRFGRDVLGCPDNTQFVMSSNEMNDLLRKANGDISYLENELGIPKGAWEGRTLKRIDIPNPTALNLRMPSGNEFGANEEWLAGGYLPTGYSEAVIDRIPKGMYKESDI</sequence>
<name>A0AB35I0S0_MICTH</name>
<dbReference type="NCBIfam" id="TIGR03696">
    <property type="entry name" value="Rhs_assc_core"/>
    <property type="match status" value="1"/>
</dbReference>
<evidence type="ECO:0000313" key="1">
    <source>
        <dbReference type="EMBL" id="MCX2803412.1"/>
    </source>
</evidence>
<dbReference type="PANTHER" id="PTHR32305">
    <property type="match status" value="1"/>
</dbReference>
<dbReference type="Proteomes" id="UP001209730">
    <property type="component" value="Unassembled WGS sequence"/>
</dbReference>
<dbReference type="EMBL" id="JAPHQB010000080">
    <property type="protein sequence ID" value="MCX2803412.1"/>
    <property type="molecule type" value="Genomic_DNA"/>
</dbReference>
<dbReference type="RefSeq" id="WP_266066793.1">
    <property type="nucleotide sequence ID" value="NZ_JAPHQB010000080.1"/>
</dbReference>
<reference evidence="1" key="1">
    <citation type="submission" date="2022-11" db="EMBL/GenBank/DDBJ databases">
        <title>Chitin-degrading and fungicidal potential of chitinolytic bacterial strains from marine environment of the Pacific Ocean regions.</title>
        <authorList>
            <person name="Pentekhina I."/>
            <person name="Nedashkovskaya O."/>
            <person name="Seitkalieva A."/>
            <person name="Podvolotskaya A."/>
            <person name="Tekutyeva L."/>
            <person name="Balabanova L."/>
        </authorList>
    </citation>
    <scope>NUCLEOTIDE SEQUENCE</scope>
    <source>
        <strain evidence="1">KMM 6838</strain>
    </source>
</reference>
<organism evidence="1 2">
    <name type="scientific">Microbulbifer thermotolerans</name>
    <dbReference type="NCBI Taxonomy" id="252514"/>
    <lineage>
        <taxon>Bacteria</taxon>
        <taxon>Pseudomonadati</taxon>
        <taxon>Pseudomonadota</taxon>
        <taxon>Gammaproteobacteria</taxon>
        <taxon>Cellvibrionales</taxon>
        <taxon>Microbulbiferaceae</taxon>
        <taxon>Microbulbifer</taxon>
    </lineage>
</organism>
<comment type="caution">
    <text evidence="1">The sequence shown here is derived from an EMBL/GenBank/DDBJ whole genome shotgun (WGS) entry which is preliminary data.</text>
</comment>
<dbReference type="InterPro" id="IPR050708">
    <property type="entry name" value="T6SS_VgrG/RHS"/>
</dbReference>